<dbReference type="EMBL" id="CABPRJ010000510">
    <property type="protein sequence ID" value="VVC30225.1"/>
    <property type="molecule type" value="Genomic_DNA"/>
</dbReference>
<dbReference type="OrthoDB" id="7701612at2759"/>
<protein>
    <submittedName>
        <fullName evidence="1">Uncharacterized protein</fullName>
    </submittedName>
</protein>
<keyword evidence="2" id="KW-1185">Reference proteome</keyword>
<name>A0A5E4MFG9_9HEMI</name>
<evidence type="ECO:0000313" key="2">
    <source>
        <dbReference type="Proteomes" id="UP000325440"/>
    </source>
</evidence>
<dbReference type="AlphaFoldDB" id="A0A5E4MFG9"/>
<sequence length="72" mass="8083">MEAANNPKQMKLNFQPARIQQVGSESKFISGYNALAKSNHNTYKDIERHENLTIHQNAAIAVLCCNLENHSS</sequence>
<gene>
    <name evidence="1" type="ORF">CINCED_3A002608</name>
</gene>
<accession>A0A5E4MFG9</accession>
<proteinExistence type="predicted"/>
<organism evidence="1 2">
    <name type="scientific">Cinara cedri</name>
    <dbReference type="NCBI Taxonomy" id="506608"/>
    <lineage>
        <taxon>Eukaryota</taxon>
        <taxon>Metazoa</taxon>
        <taxon>Ecdysozoa</taxon>
        <taxon>Arthropoda</taxon>
        <taxon>Hexapoda</taxon>
        <taxon>Insecta</taxon>
        <taxon>Pterygota</taxon>
        <taxon>Neoptera</taxon>
        <taxon>Paraneoptera</taxon>
        <taxon>Hemiptera</taxon>
        <taxon>Sternorrhyncha</taxon>
        <taxon>Aphidomorpha</taxon>
        <taxon>Aphidoidea</taxon>
        <taxon>Aphididae</taxon>
        <taxon>Lachninae</taxon>
        <taxon>Cinara</taxon>
    </lineage>
</organism>
<evidence type="ECO:0000313" key="1">
    <source>
        <dbReference type="EMBL" id="VVC30225.1"/>
    </source>
</evidence>
<reference evidence="1 2" key="1">
    <citation type="submission" date="2019-08" db="EMBL/GenBank/DDBJ databases">
        <authorList>
            <person name="Alioto T."/>
            <person name="Alioto T."/>
            <person name="Gomez Garrido J."/>
        </authorList>
    </citation>
    <scope>NUCLEOTIDE SEQUENCE [LARGE SCALE GENOMIC DNA]</scope>
</reference>
<dbReference type="Proteomes" id="UP000325440">
    <property type="component" value="Unassembled WGS sequence"/>
</dbReference>